<feature type="domain" description="CheW-like" evidence="1">
    <location>
        <begin position="27"/>
        <end position="139"/>
    </location>
</feature>
<dbReference type="AlphaFoldDB" id="A0A0D8ZRW9"/>
<dbReference type="PATRIC" id="fig|1618023.3.peg.2419"/>
<dbReference type="Proteomes" id="UP000032452">
    <property type="component" value="Unassembled WGS sequence"/>
</dbReference>
<sequence length="166" mass="18110">MKNALIKSKSGSVKQAQSQDSATTVKMIVFTVGNFDLALPIEIVHKVLNQIPVYGSGLNGVGIAHVGDLEVTVIDLHRQLFQSSIINEAGQKSYLLVIHNKDGELYGIPVSSVPVLMDLPVSSIRVLPESYRNGDILGIATHVCYLPKEEPPLTIFLVNPEQMLHK</sequence>
<dbReference type="RefSeq" id="WP_045056597.1">
    <property type="nucleotide sequence ID" value="NZ_CAWMDP010000027.1"/>
</dbReference>
<organism evidence="2 3">
    <name type="scientific">Aliterella atlantica CENA595</name>
    <dbReference type="NCBI Taxonomy" id="1618023"/>
    <lineage>
        <taxon>Bacteria</taxon>
        <taxon>Bacillati</taxon>
        <taxon>Cyanobacteriota</taxon>
        <taxon>Cyanophyceae</taxon>
        <taxon>Chroococcidiopsidales</taxon>
        <taxon>Aliterellaceae</taxon>
        <taxon>Aliterella</taxon>
    </lineage>
</organism>
<dbReference type="EMBL" id="JYON01000030">
    <property type="protein sequence ID" value="KJH69951.1"/>
    <property type="molecule type" value="Genomic_DNA"/>
</dbReference>
<evidence type="ECO:0000313" key="2">
    <source>
        <dbReference type="EMBL" id="KJH69951.1"/>
    </source>
</evidence>
<dbReference type="STRING" id="1618023.UH38_20680"/>
<dbReference type="GO" id="GO:0006935">
    <property type="term" value="P:chemotaxis"/>
    <property type="evidence" value="ECO:0007669"/>
    <property type="project" value="InterPro"/>
</dbReference>
<dbReference type="SUPFAM" id="SSF50341">
    <property type="entry name" value="CheW-like"/>
    <property type="match status" value="1"/>
</dbReference>
<dbReference type="Pfam" id="PF01584">
    <property type="entry name" value="CheW"/>
    <property type="match status" value="1"/>
</dbReference>
<dbReference type="InterPro" id="IPR002545">
    <property type="entry name" value="CheW-lke_dom"/>
</dbReference>
<accession>A0A0D8ZRW9</accession>
<dbReference type="InterPro" id="IPR036061">
    <property type="entry name" value="CheW-like_dom_sf"/>
</dbReference>
<name>A0A0D8ZRW9_9CYAN</name>
<evidence type="ECO:0000313" key="3">
    <source>
        <dbReference type="Proteomes" id="UP000032452"/>
    </source>
</evidence>
<keyword evidence="3" id="KW-1185">Reference proteome</keyword>
<gene>
    <name evidence="2" type="ORF">UH38_20680</name>
</gene>
<protein>
    <submittedName>
        <fullName evidence="2">Chemotaxis protein CheW</fullName>
    </submittedName>
</protein>
<dbReference type="GO" id="GO:0007165">
    <property type="term" value="P:signal transduction"/>
    <property type="evidence" value="ECO:0007669"/>
    <property type="project" value="InterPro"/>
</dbReference>
<reference evidence="2 3" key="1">
    <citation type="submission" date="2015-02" db="EMBL/GenBank/DDBJ databases">
        <title>Draft genome of a novel marine cyanobacterium (Chroococcales) isolated from South Atlantic Ocean.</title>
        <authorList>
            <person name="Rigonato J."/>
            <person name="Alvarenga D.O."/>
            <person name="Branco L.H."/>
            <person name="Varani A.M."/>
            <person name="Brandini F.P."/>
            <person name="Fiore M.F."/>
        </authorList>
    </citation>
    <scope>NUCLEOTIDE SEQUENCE [LARGE SCALE GENOMIC DNA]</scope>
    <source>
        <strain evidence="2 3">CENA595</strain>
    </source>
</reference>
<proteinExistence type="predicted"/>
<comment type="caution">
    <text evidence="2">The sequence shown here is derived from an EMBL/GenBank/DDBJ whole genome shotgun (WGS) entry which is preliminary data.</text>
</comment>
<dbReference type="OrthoDB" id="572144at2"/>
<evidence type="ECO:0000259" key="1">
    <source>
        <dbReference type="Pfam" id="PF01584"/>
    </source>
</evidence>